<dbReference type="PANTHER" id="PTHR45846:SF1">
    <property type="entry name" value="TRNA-DIHYDROURIDINE(47) SYNTHASE [NAD(P)(+)]-LIKE"/>
    <property type="match status" value="1"/>
</dbReference>
<evidence type="ECO:0000256" key="3">
    <source>
        <dbReference type="ARBA" id="ARBA00048266"/>
    </source>
</evidence>
<dbReference type="Gene3D" id="3.20.20.70">
    <property type="entry name" value="Aldolase class I"/>
    <property type="match status" value="1"/>
</dbReference>
<evidence type="ECO:0000256" key="4">
    <source>
        <dbReference type="ARBA" id="ARBA00048342"/>
    </source>
</evidence>
<dbReference type="GO" id="GO:0102265">
    <property type="term" value="F:tRNA-dihydrouridine47 synthase activity"/>
    <property type="evidence" value="ECO:0007669"/>
    <property type="project" value="UniProtKB-EC"/>
</dbReference>
<dbReference type="PANTHER" id="PTHR45846">
    <property type="entry name" value="TRNA-DIHYDROURIDINE(47) SYNTHASE [NAD(P)(+)]-LIKE"/>
    <property type="match status" value="1"/>
</dbReference>
<dbReference type="InParanoid" id="F0YAG2"/>
<comment type="catalytic activity">
    <reaction evidence="3">
        <text>5,6-dihydrouridine(47) in tRNA + NAD(+) = uridine(47) in tRNA + NADH + H(+)</text>
        <dbReference type="Rhea" id="RHEA:53364"/>
        <dbReference type="Rhea" id="RHEA-COMP:13539"/>
        <dbReference type="Rhea" id="RHEA-COMP:13540"/>
        <dbReference type="ChEBI" id="CHEBI:15378"/>
        <dbReference type="ChEBI" id="CHEBI:57540"/>
        <dbReference type="ChEBI" id="CHEBI:57945"/>
        <dbReference type="ChEBI" id="CHEBI:65315"/>
        <dbReference type="ChEBI" id="CHEBI:74443"/>
        <dbReference type="EC" id="1.3.1.89"/>
    </reaction>
    <physiologicalReaction direction="right-to-left" evidence="3">
        <dbReference type="Rhea" id="RHEA:53366"/>
    </physiologicalReaction>
</comment>
<dbReference type="GO" id="GO:0003723">
    <property type="term" value="F:RNA binding"/>
    <property type="evidence" value="ECO:0007669"/>
    <property type="project" value="TreeGrafter"/>
</dbReference>
<evidence type="ECO:0000256" key="5">
    <source>
        <dbReference type="ARBA" id="ARBA00049447"/>
    </source>
</evidence>
<dbReference type="OrthoDB" id="259935at2759"/>
<gene>
    <name evidence="8" type="ORF">AURANDRAFT_5440</name>
</gene>
<keyword evidence="9" id="KW-1185">Reference proteome</keyword>
<evidence type="ECO:0000259" key="7">
    <source>
        <dbReference type="Pfam" id="PF01207"/>
    </source>
</evidence>
<feature type="domain" description="DUS-like FMN-binding" evidence="7">
    <location>
        <begin position="1"/>
        <end position="146"/>
    </location>
</feature>
<reference evidence="8 9" key="1">
    <citation type="journal article" date="2011" name="Proc. Natl. Acad. Sci. U.S.A.">
        <title>Niche of harmful alga Aureococcus anophagefferens revealed through ecogenomics.</title>
        <authorList>
            <person name="Gobler C.J."/>
            <person name="Berry D.L."/>
            <person name="Dyhrman S.T."/>
            <person name="Wilhelm S.W."/>
            <person name="Salamov A."/>
            <person name="Lobanov A.V."/>
            <person name="Zhang Y."/>
            <person name="Collier J.L."/>
            <person name="Wurch L.L."/>
            <person name="Kustka A.B."/>
            <person name="Dill B.D."/>
            <person name="Shah M."/>
            <person name="VerBerkmoes N.C."/>
            <person name="Kuo A."/>
            <person name="Terry A."/>
            <person name="Pangilinan J."/>
            <person name="Lindquist E.A."/>
            <person name="Lucas S."/>
            <person name="Paulsen I.T."/>
            <person name="Hattenrath-Lehmann T.K."/>
            <person name="Talmage S.C."/>
            <person name="Walker E.A."/>
            <person name="Koch F."/>
            <person name="Burson A.M."/>
            <person name="Marcoval M.A."/>
            <person name="Tang Y.Z."/>
            <person name="Lecleir G.R."/>
            <person name="Coyne K.J."/>
            <person name="Berg G.M."/>
            <person name="Bertrand E.M."/>
            <person name="Saito M.A."/>
            <person name="Gladyshev V.N."/>
            <person name="Grigoriev I.V."/>
        </authorList>
    </citation>
    <scope>NUCLEOTIDE SEQUENCE [LARGE SCALE GENOMIC DNA]</scope>
    <source>
        <strain evidence="9">CCMP 1984</strain>
    </source>
</reference>
<organism evidence="9">
    <name type="scientific">Aureococcus anophagefferens</name>
    <name type="common">Harmful bloom alga</name>
    <dbReference type="NCBI Taxonomy" id="44056"/>
    <lineage>
        <taxon>Eukaryota</taxon>
        <taxon>Sar</taxon>
        <taxon>Stramenopiles</taxon>
        <taxon>Ochrophyta</taxon>
        <taxon>Pelagophyceae</taxon>
        <taxon>Pelagomonadales</taxon>
        <taxon>Pelagomonadaceae</taxon>
        <taxon>Aureococcus</taxon>
    </lineage>
</organism>
<accession>F0YAG2</accession>
<evidence type="ECO:0000313" key="8">
    <source>
        <dbReference type="EMBL" id="EGB08007.1"/>
    </source>
</evidence>
<comment type="similarity">
    <text evidence="1">Belongs to the Dus family. Dus3 subfamily.</text>
</comment>
<dbReference type="EMBL" id="GL833129">
    <property type="protein sequence ID" value="EGB08007.1"/>
    <property type="molecule type" value="Genomic_DNA"/>
</dbReference>
<evidence type="ECO:0000256" key="2">
    <source>
        <dbReference type="ARBA" id="ARBA00012376"/>
    </source>
</evidence>
<sequence>GCPIYEATRRGLGSALLRSPRKLARLVGGICEASPVPVSVKLRLSPAGPNDANYLDHVAALRDLGEEGPAFLTLHGRTATQRYGKPADWAAIEAAAGAAGAVPLVGNGDVLTHYEAAARRAAAPAAAGLMVGRGALVTPWLFDEIRSGSTWLPTAEERAAVYYELAANYRTQFGDDARGKNAAFYFLPFHFNFLHRWRPL</sequence>
<dbReference type="EC" id="1.3.1.89" evidence="2"/>
<dbReference type="InterPro" id="IPR013785">
    <property type="entry name" value="Aldolase_TIM"/>
</dbReference>
<comment type="catalytic activity">
    <reaction evidence="6">
        <text>5,6-dihydrouridine(47) in tRNA + NADP(+) = uridine(47) in tRNA + NADPH + H(+)</text>
        <dbReference type="Rhea" id="RHEA:53360"/>
        <dbReference type="Rhea" id="RHEA-COMP:13539"/>
        <dbReference type="Rhea" id="RHEA-COMP:13540"/>
        <dbReference type="ChEBI" id="CHEBI:15378"/>
        <dbReference type="ChEBI" id="CHEBI:57783"/>
        <dbReference type="ChEBI" id="CHEBI:58349"/>
        <dbReference type="ChEBI" id="CHEBI:65315"/>
        <dbReference type="ChEBI" id="CHEBI:74443"/>
        <dbReference type="EC" id="1.3.1.89"/>
    </reaction>
    <physiologicalReaction direction="right-to-left" evidence="6">
        <dbReference type="Rhea" id="RHEA:53362"/>
    </physiologicalReaction>
</comment>
<dbReference type="AlphaFoldDB" id="F0YAG2"/>
<evidence type="ECO:0000256" key="6">
    <source>
        <dbReference type="ARBA" id="ARBA00049513"/>
    </source>
</evidence>
<evidence type="ECO:0000313" key="9">
    <source>
        <dbReference type="Proteomes" id="UP000002729"/>
    </source>
</evidence>
<dbReference type="SUPFAM" id="SSF51395">
    <property type="entry name" value="FMN-linked oxidoreductases"/>
    <property type="match status" value="1"/>
</dbReference>
<dbReference type="GeneID" id="20222384"/>
<feature type="non-terminal residue" evidence="8">
    <location>
        <position position="200"/>
    </location>
</feature>
<dbReference type="Proteomes" id="UP000002729">
    <property type="component" value="Unassembled WGS sequence"/>
</dbReference>
<evidence type="ECO:0000256" key="1">
    <source>
        <dbReference type="ARBA" id="ARBA00005451"/>
    </source>
</evidence>
<dbReference type="eggNOG" id="KOG2333">
    <property type="taxonomic scope" value="Eukaryota"/>
</dbReference>
<proteinExistence type="inferred from homology"/>
<comment type="catalytic activity">
    <reaction evidence="5">
        <text>a 5,6-dihydrouridine in mRNA + NADP(+) = a uridine in mRNA + NADPH + H(+)</text>
        <dbReference type="Rhea" id="RHEA:69855"/>
        <dbReference type="Rhea" id="RHEA-COMP:14658"/>
        <dbReference type="Rhea" id="RHEA-COMP:17789"/>
        <dbReference type="ChEBI" id="CHEBI:15378"/>
        <dbReference type="ChEBI" id="CHEBI:57783"/>
        <dbReference type="ChEBI" id="CHEBI:58349"/>
        <dbReference type="ChEBI" id="CHEBI:65315"/>
        <dbReference type="ChEBI" id="CHEBI:74443"/>
    </reaction>
    <physiologicalReaction direction="right-to-left" evidence="5">
        <dbReference type="Rhea" id="RHEA:69857"/>
    </physiologicalReaction>
</comment>
<comment type="catalytic activity">
    <reaction evidence="4">
        <text>a 5,6-dihydrouridine in mRNA + NAD(+) = a uridine in mRNA + NADH + H(+)</text>
        <dbReference type="Rhea" id="RHEA:69851"/>
        <dbReference type="Rhea" id="RHEA-COMP:14658"/>
        <dbReference type="Rhea" id="RHEA-COMP:17789"/>
        <dbReference type="ChEBI" id="CHEBI:15378"/>
        <dbReference type="ChEBI" id="CHEBI:57540"/>
        <dbReference type="ChEBI" id="CHEBI:57945"/>
        <dbReference type="ChEBI" id="CHEBI:65315"/>
        <dbReference type="ChEBI" id="CHEBI:74443"/>
    </reaction>
    <physiologicalReaction direction="right-to-left" evidence="4">
        <dbReference type="Rhea" id="RHEA:69853"/>
    </physiologicalReaction>
</comment>
<dbReference type="RefSeq" id="XP_009037186.1">
    <property type="nucleotide sequence ID" value="XM_009038938.1"/>
</dbReference>
<name>F0YAG2_AURAN</name>
<protein>
    <recommendedName>
        <fullName evidence="2">tRNA-dihydrouridine(47) synthase [NAD(P)(+)]</fullName>
        <ecNumber evidence="2">1.3.1.89</ecNumber>
    </recommendedName>
</protein>
<dbReference type="KEGG" id="aaf:AURANDRAFT_5440"/>
<dbReference type="Pfam" id="PF01207">
    <property type="entry name" value="Dus"/>
    <property type="match status" value="1"/>
</dbReference>
<dbReference type="OMA" id="ERCAGWE"/>
<dbReference type="InterPro" id="IPR035587">
    <property type="entry name" value="DUS-like_FMN-bd"/>
</dbReference>
<feature type="non-terminal residue" evidence="8">
    <location>
        <position position="1"/>
    </location>
</feature>